<dbReference type="AlphaFoldDB" id="A0A926IL46"/>
<name>A0A926IL46_9BACT</name>
<evidence type="ECO:0000313" key="3">
    <source>
        <dbReference type="EMBL" id="MBC8594582.1"/>
    </source>
</evidence>
<comment type="caution">
    <text evidence="3">The sequence shown here is derived from an EMBL/GenBank/DDBJ whole genome shotgun (WGS) entry which is preliminary data.</text>
</comment>
<dbReference type="Pfam" id="PF21347">
    <property type="entry name" value="DUF3108_like"/>
    <property type="match status" value="1"/>
</dbReference>
<evidence type="ECO:0000256" key="1">
    <source>
        <dbReference type="SAM" id="SignalP"/>
    </source>
</evidence>
<dbReference type="RefSeq" id="WP_262435675.1">
    <property type="nucleotide sequence ID" value="NZ_JACRTF010000001.1"/>
</dbReference>
<keyword evidence="1" id="KW-0732">Signal</keyword>
<gene>
    <name evidence="3" type="ORF">H8744_15330</name>
</gene>
<feature type="chain" id="PRO_5036920213" description="DUF3108 domain-containing protein" evidence="1">
    <location>
        <begin position="21"/>
        <end position="235"/>
    </location>
</feature>
<reference evidence="3" key="1">
    <citation type="submission" date="2020-08" db="EMBL/GenBank/DDBJ databases">
        <title>Genome public.</title>
        <authorList>
            <person name="Liu C."/>
            <person name="Sun Q."/>
        </authorList>
    </citation>
    <scope>NUCLEOTIDE SEQUENCE</scope>
    <source>
        <strain evidence="3">N12</strain>
    </source>
</reference>
<accession>A0A926IL46</accession>
<dbReference type="Gene3D" id="2.40.360.20">
    <property type="match status" value="1"/>
</dbReference>
<feature type="signal peptide" evidence="1">
    <location>
        <begin position="1"/>
        <end position="20"/>
    </location>
</feature>
<dbReference type="Proteomes" id="UP000651085">
    <property type="component" value="Unassembled WGS sequence"/>
</dbReference>
<proteinExistence type="predicted"/>
<protein>
    <recommendedName>
        <fullName evidence="2">DUF3108 domain-containing protein</fullName>
    </recommendedName>
</protein>
<dbReference type="EMBL" id="JACRTF010000001">
    <property type="protein sequence ID" value="MBC8594582.1"/>
    <property type="molecule type" value="Genomic_DNA"/>
</dbReference>
<organism evidence="3 4">
    <name type="scientific">Jilunia laotingensis</name>
    <dbReference type="NCBI Taxonomy" id="2763675"/>
    <lineage>
        <taxon>Bacteria</taxon>
        <taxon>Pseudomonadati</taxon>
        <taxon>Bacteroidota</taxon>
        <taxon>Bacteroidia</taxon>
        <taxon>Bacteroidales</taxon>
        <taxon>Bacteroidaceae</taxon>
        <taxon>Jilunia</taxon>
    </lineage>
</organism>
<keyword evidence="4" id="KW-1185">Reference proteome</keyword>
<sequence length="235" mass="26602">MKLRNLFLSGLLLIATSAIAQNDCTFFFPNQQNEQLTRNCYTANGKLLNILVYRVDQVFNYPSGMEVLANYTFTNASGQVLHSGNMVARCNDGDFSMSMSGAMSFPVAMDMLNSDIYMMGDLMNYPNALSDPTDPADDNEFDDATLRLYQKGNKNNRAEITLSDRQFVTTESVDTPAGAFYCTKIKYDINIWTPKGTIEGYGYEWYTPNIGIVRTEQYNKKKELQSYSVLEKIKK</sequence>
<evidence type="ECO:0000313" key="4">
    <source>
        <dbReference type="Proteomes" id="UP000651085"/>
    </source>
</evidence>
<evidence type="ECO:0000259" key="2">
    <source>
        <dbReference type="Pfam" id="PF21347"/>
    </source>
</evidence>
<dbReference type="InterPro" id="IPR049279">
    <property type="entry name" value="DUF3108-like"/>
</dbReference>
<feature type="domain" description="DUF3108" evidence="2">
    <location>
        <begin position="34"/>
        <end position="230"/>
    </location>
</feature>